<evidence type="ECO:0000256" key="3">
    <source>
        <dbReference type="ARBA" id="ARBA00023134"/>
    </source>
</evidence>
<dbReference type="OrthoDB" id="9784461at2"/>
<keyword evidence="8" id="KW-1185">Reference proteome</keyword>
<sequence>MHRPVVVVTGMSGAGKLSALRVLEDLGHETVDNPPLTVLAELMAGPRERPLAIGMDTRTRGFDAAALLAGLGALRARGGSLPDLVFMDAEEDVLLRRYSETRRRHPLAPAGSGVADGIAREAELLAPLRDAADWVIDTSGLPLPELRRMIEHRYGRAGRSRMSVAVMSFGYPRGLPREADLVLDLRFLRNPHYDPALRPLTGRDAAVAAYIEEDAEWAPFWRRMTALLDPLLPAYEAGGKKYLTVALGCTGGKHRSVLAAERLSARFAKAGWPVELFHRELSIREAFPEDDSQRPPPHPISIQRA</sequence>
<dbReference type="InterPro" id="IPR053931">
    <property type="entry name" value="RapZ_C"/>
</dbReference>
<evidence type="ECO:0000259" key="6">
    <source>
        <dbReference type="Pfam" id="PF22740"/>
    </source>
</evidence>
<keyword evidence="1 4" id="KW-0547">Nucleotide-binding</keyword>
<dbReference type="HAMAP" id="MF_00636">
    <property type="entry name" value="RapZ_like"/>
    <property type="match status" value="1"/>
</dbReference>
<dbReference type="RefSeq" id="WP_140881311.1">
    <property type="nucleotide sequence ID" value="NZ_RCZP01000002.1"/>
</dbReference>
<evidence type="ECO:0000256" key="1">
    <source>
        <dbReference type="ARBA" id="ARBA00022741"/>
    </source>
</evidence>
<dbReference type="InterPro" id="IPR005337">
    <property type="entry name" value="RapZ-like"/>
</dbReference>
<evidence type="ECO:0000256" key="4">
    <source>
        <dbReference type="HAMAP-Rule" id="MF_00636"/>
    </source>
</evidence>
<keyword evidence="2 4" id="KW-0067">ATP-binding</keyword>
<organism evidence="7 8">
    <name type="scientific">Muricoccus nepalensis</name>
    <dbReference type="NCBI Taxonomy" id="1854500"/>
    <lineage>
        <taxon>Bacteria</taxon>
        <taxon>Pseudomonadati</taxon>
        <taxon>Pseudomonadota</taxon>
        <taxon>Alphaproteobacteria</taxon>
        <taxon>Acetobacterales</taxon>
        <taxon>Roseomonadaceae</taxon>
        <taxon>Muricoccus</taxon>
    </lineage>
</organism>
<dbReference type="PANTHER" id="PTHR30448:SF0">
    <property type="entry name" value="RNASE ADAPTER PROTEIN RAPZ"/>
    <property type="match status" value="1"/>
</dbReference>
<gene>
    <name evidence="7" type="primary">rapZ</name>
    <name evidence="7" type="ORF">EAH89_03095</name>
</gene>
<dbReference type="GO" id="GO:0005524">
    <property type="term" value="F:ATP binding"/>
    <property type="evidence" value="ECO:0007669"/>
    <property type="project" value="UniProtKB-UniRule"/>
</dbReference>
<evidence type="ECO:0000259" key="5">
    <source>
        <dbReference type="Pfam" id="PF03668"/>
    </source>
</evidence>
<feature type="binding site" evidence="4">
    <location>
        <begin position="56"/>
        <end position="59"/>
    </location>
    <ligand>
        <name>GTP</name>
        <dbReference type="ChEBI" id="CHEBI:37565"/>
    </ligand>
</feature>
<comment type="caution">
    <text evidence="7">The sequence shown here is derived from an EMBL/GenBank/DDBJ whole genome shotgun (WGS) entry which is preliminary data.</text>
</comment>
<dbReference type="Pfam" id="PF03668">
    <property type="entry name" value="RapZ-like_N"/>
    <property type="match status" value="1"/>
</dbReference>
<protein>
    <submittedName>
        <fullName evidence="7">RNase adapter RapZ</fullName>
    </submittedName>
</protein>
<feature type="binding site" evidence="4">
    <location>
        <begin position="10"/>
        <end position="17"/>
    </location>
    <ligand>
        <name>ATP</name>
        <dbReference type="ChEBI" id="CHEBI:30616"/>
    </ligand>
</feature>
<proteinExistence type="inferred from homology"/>
<dbReference type="Proteomes" id="UP000317078">
    <property type="component" value="Unassembled WGS sequence"/>
</dbReference>
<evidence type="ECO:0000313" key="8">
    <source>
        <dbReference type="Proteomes" id="UP000317078"/>
    </source>
</evidence>
<dbReference type="EMBL" id="RCZP01000002">
    <property type="protein sequence ID" value="TPG60381.1"/>
    <property type="molecule type" value="Genomic_DNA"/>
</dbReference>
<dbReference type="NCBIfam" id="NF003828">
    <property type="entry name" value="PRK05416.1"/>
    <property type="match status" value="1"/>
</dbReference>
<dbReference type="AlphaFoldDB" id="A0A502GF61"/>
<dbReference type="Pfam" id="PF22740">
    <property type="entry name" value="PapZ_C"/>
    <property type="match status" value="1"/>
</dbReference>
<dbReference type="SUPFAM" id="SSF52540">
    <property type="entry name" value="P-loop containing nucleoside triphosphate hydrolases"/>
    <property type="match status" value="1"/>
</dbReference>
<evidence type="ECO:0000313" key="7">
    <source>
        <dbReference type="EMBL" id="TPG60381.1"/>
    </source>
</evidence>
<dbReference type="InterPro" id="IPR027417">
    <property type="entry name" value="P-loop_NTPase"/>
</dbReference>
<accession>A0A502GF61</accession>
<reference evidence="7 8" key="1">
    <citation type="journal article" date="2019" name="Environ. Microbiol.">
        <title>Species interactions and distinct microbial communities in high Arctic permafrost affected cryosols are associated with the CH4 and CO2 gas fluxes.</title>
        <authorList>
            <person name="Altshuler I."/>
            <person name="Hamel J."/>
            <person name="Turney S."/>
            <person name="Magnuson E."/>
            <person name="Levesque R."/>
            <person name="Greer C."/>
            <person name="Whyte L.G."/>
        </authorList>
    </citation>
    <scope>NUCLEOTIDE SEQUENCE [LARGE SCALE GENOMIC DNA]</scope>
    <source>
        <strain evidence="7 8">S9.3B</strain>
    </source>
</reference>
<feature type="domain" description="RapZ-like N-terminal" evidence="5">
    <location>
        <begin position="5"/>
        <end position="154"/>
    </location>
</feature>
<evidence type="ECO:0000256" key="2">
    <source>
        <dbReference type="ARBA" id="ARBA00022840"/>
    </source>
</evidence>
<name>A0A502GF61_9PROT</name>
<dbReference type="InterPro" id="IPR053930">
    <property type="entry name" value="RapZ-like_N"/>
</dbReference>
<feature type="domain" description="RapZ C-terminal" evidence="6">
    <location>
        <begin position="162"/>
        <end position="281"/>
    </location>
</feature>
<keyword evidence="3 4" id="KW-0342">GTP-binding</keyword>
<dbReference type="PANTHER" id="PTHR30448">
    <property type="entry name" value="RNASE ADAPTER PROTEIN RAPZ"/>
    <property type="match status" value="1"/>
</dbReference>
<dbReference type="GO" id="GO:0005525">
    <property type="term" value="F:GTP binding"/>
    <property type="evidence" value="ECO:0007669"/>
    <property type="project" value="UniProtKB-UniRule"/>
</dbReference>
<dbReference type="PIRSF" id="PIRSF005052">
    <property type="entry name" value="P-loopkin"/>
    <property type="match status" value="1"/>
</dbReference>